<accession>A0ABQ0YZS0</accession>
<reference evidence="2 3" key="1">
    <citation type="journal article" date="2020" name="Genome Biol. Evol.">
        <title>Rhizobium dioscoreae sp. nov., a plant growth-promoting bacterium isolated from yam (Dioscorea species).</title>
        <authorList>
            <person name="Ouyabe M."/>
            <person name="Tanaka N."/>
            <person name="Shiwa Y."/>
            <person name="Fujita N."/>
            <person name="Kikuno H."/>
            <person name="Babil P."/>
            <person name="Shiwachi H."/>
        </authorList>
    </citation>
    <scope>NUCLEOTIDE SEQUENCE [LARGE SCALE GENOMIC DNA]</scope>
    <source>
        <strain evidence="2 3">S-93</strain>
    </source>
</reference>
<proteinExistence type="predicted"/>
<evidence type="ECO:0000313" key="3">
    <source>
        <dbReference type="Proteomes" id="UP000390335"/>
    </source>
</evidence>
<protein>
    <submittedName>
        <fullName evidence="2">Uncharacterized protein</fullName>
    </submittedName>
</protein>
<gene>
    <name evidence="2" type="ORF">RsS93_13750</name>
</gene>
<name>A0ABQ0YZS0_9HYPH</name>
<organism evidence="2 3">
    <name type="scientific">Rhizobium dioscoreae</name>
    <dbReference type="NCBI Taxonomy" id="2653122"/>
    <lineage>
        <taxon>Bacteria</taxon>
        <taxon>Pseudomonadati</taxon>
        <taxon>Pseudomonadota</taxon>
        <taxon>Alphaproteobacteria</taxon>
        <taxon>Hyphomicrobiales</taxon>
        <taxon>Rhizobiaceae</taxon>
        <taxon>Rhizobium/Agrobacterium group</taxon>
        <taxon>Rhizobium</taxon>
    </lineage>
</organism>
<evidence type="ECO:0000313" key="2">
    <source>
        <dbReference type="EMBL" id="GES48761.1"/>
    </source>
</evidence>
<comment type="caution">
    <text evidence="2">The sequence shown here is derived from an EMBL/GenBank/DDBJ whole genome shotgun (WGS) entry which is preliminary data.</text>
</comment>
<keyword evidence="3" id="KW-1185">Reference proteome</keyword>
<sequence>MCPSKPGADTHQKNPASAWQNRKSDRPIELTRCFSIAEGGTIRGQGGSLADLSFRRGGADYVVNRAPSKRLQTYDFATYPPASDINDPESFYRETS</sequence>
<dbReference type="Proteomes" id="UP000390335">
    <property type="component" value="Unassembled WGS sequence"/>
</dbReference>
<feature type="region of interest" description="Disordered" evidence="1">
    <location>
        <begin position="1"/>
        <end position="24"/>
    </location>
</feature>
<dbReference type="EMBL" id="BLAJ01000002">
    <property type="protein sequence ID" value="GES48761.1"/>
    <property type="molecule type" value="Genomic_DNA"/>
</dbReference>
<evidence type="ECO:0000256" key="1">
    <source>
        <dbReference type="SAM" id="MobiDB-lite"/>
    </source>
</evidence>